<evidence type="ECO:0000256" key="6">
    <source>
        <dbReference type="ARBA" id="ARBA00023315"/>
    </source>
</evidence>
<dbReference type="GO" id="GO:0103118">
    <property type="term" value="F:UDP-3-O-[(3R)-3-hydroxyacyl]-glucosamine N-acyltransferase activity"/>
    <property type="evidence" value="ECO:0007669"/>
    <property type="project" value="UniProtKB-EC"/>
</dbReference>
<evidence type="ECO:0000313" key="10">
    <source>
        <dbReference type="Proteomes" id="UP001056426"/>
    </source>
</evidence>
<keyword evidence="2 7" id="KW-0441">Lipid A biosynthesis</keyword>
<evidence type="ECO:0000256" key="4">
    <source>
        <dbReference type="ARBA" id="ARBA00022737"/>
    </source>
</evidence>
<reference evidence="9" key="1">
    <citation type="submission" date="2022-05" db="EMBL/GenBank/DDBJ databases">
        <authorList>
            <person name="Sun X."/>
        </authorList>
    </citation>
    <scope>NUCLEOTIDE SEQUENCE</scope>
    <source>
        <strain evidence="9">Ai-910</strain>
    </source>
</reference>
<dbReference type="InterPro" id="IPR020573">
    <property type="entry name" value="UDP_GlcNAc_AcTrfase_non-rep"/>
</dbReference>
<name>A0A9J6ZPI3_9BACT</name>
<gene>
    <name evidence="7 9" type="primary">lpxD</name>
    <name evidence="9" type="ORF">M9189_11970</name>
</gene>
<evidence type="ECO:0000256" key="2">
    <source>
        <dbReference type="ARBA" id="ARBA00022556"/>
    </source>
</evidence>
<keyword evidence="10" id="KW-1185">Reference proteome</keyword>
<comment type="similarity">
    <text evidence="7">Belongs to the transferase hexapeptide repeat family. LpxD subfamily.</text>
</comment>
<keyword evidence="3 7" id="KW-0808">Transferase</keyword>
<dbReference type="NCBIfam" id="TIGR01853">
    <property type="entry name" value="lipid_A_lpxD"/>
    <property type="match status" value="1"/>
</dbReference>
<dbReference type="InterPro" id="IPR007691">
    <property type="entry name" value="LpxD"/>
</dbReference>
<dbReference type="RefSeq" id="WP_250723542.1">
    <property type="nucleotide sequence ID" value="NZ_CP098400.1"/>
</dbReference>
<organism evidence="9 10">
    <name type="scientific">Xiashengella succiniciproducens</name>
    <dbReference type="NCBI Taxonomy" id="2949635"/>
    <lineage>
        <taxon>Bacteria</taxon>
        <taxon>Pseudomonadati</taxon>
        <taxon>Bacteroidota</taxon>
        <taxon>Bacteroidia</taxon>
        <taxon>Marinilabiliales</taxon>
        <taxon>Marinilabiliaceae</taxon>
        <taxon>Xiashengella</taxon>
    </lineage>
</organism>
<dbReference type="GO" id="GO:0016410">
    <property type="term" value="F:N-acyltransferase activity"/>
    <property type="evidence" value="ECO:0007669"/>
    <property type="project" value="InterPro"/>
</dbReference>
<evidence type="ECO:0000256" key="3">
    <source>
        <dbReference type="ARBA" id="ARBA00022679"/>
    </source>
</evidence>
<dbReference type="Pfam" id="PF00132">
    <property type="entry name" value="Hexapep"/>
    <property type="match status" value="1"/>
</dbReference>
<dbReference type="GO" id="GO:0009245">
    <property type="term" value="P:lipid A biosynthetic process"/>
    <property type="evidence" value="ECO:0007669"/>
    <property type="project" value="UniProtKB-UniRule"/>
</dbReference>
<dbReference type="Pfam" id="PF04613">
    <property type="entry name" value="LpxD"/>
    <property type="match status" value="1"/>
</dbReference>
<keyword evidence="1 7" id="KW-0444">Lipid biosynthesis</keyword>
<evidence type="ECO:0000256" key="7">
    <source>
        <dbReference type="HAMAP-Rule" id="MF_00523"/>
    </source>
</evidence>
<evidence type="ECO:0000313" key="9">
    <source>
        <dbReference type="EMBL" id="URW79569.1"/>
    </source>
</evidence>
<dbReference type="EC" id="2.3.1.191" evidence="7"/>
<dbReference type="PANTHER" id="PTHR43378">
    <property type="entry name" value="UDP-3-O-ACYLGLUCOSAMINE N-ACYLTRANSFERASE"/>
    <property type="match status" value="1"/>
</dbReference>
<feature type="domain" description="UDP-3-O-[3-hydroxymyristoyl] glucosamine N-acyltransferase non-repeat region" evidence="8">
    <location>
        <begin position="23"/>
        <end position="89"/>
    </location>
</feature>
<dbReference type="SUPFAM" id="SSF51161">
    <property type="entry name" value="Trimeric LpxA-like enzymes"/>
    <property type="match status" value="1"/>
</dbReference>
<evidence type="ECO:0000256" key="5">
    <source>
        <dbReference type="ARBA" id="ARBA00023098"/>
    </source>
</evidence>
<dbReference type="InterPro" id="IPR011004">
    <property type="entry name" value="Trimer_LpxA-like_sf"/>
</dbReference>
<dbReference type="Gene3D" id="3.40.1390.10">
    <property type="entry name" value="MurE/MurF, N-terminal domain"/>
    <property type="match status" value="1"/>
</dbReference>
<proteinExistence type="inferred from homology"/>
<comment type="catalytic activity">
    <reaction evidence="7">
        <text>a UDP-3-O-[(3R)-3-hydroxyacyl]-alpha-D-glucosamine + a (3R)-hydroxyacyl-[ACP] = a UDP-2-N,3-O-bis[(3R)-3-hydroxyacyl]-alpha-D-glucosamine + holo-[ACP] + H(+)</text>
        <dbReference type="Rhea" id="RHEA:53836"/>
        <dbReference type="Rhea" id="RHEA-COMP:9685"/>
        <dbReference type="Rhea" id="RHEA-COMP:9945"/>
        <dbReference type="ChEBI" id="CHEBI:15378"/>
        <dbReference type="ChEBI" id="CHEBI:64479"/>
        <dbReference type="ChEBI" id="CHEBI:78827"/>
        <dbReference type="ChEBI" id="CHEBI:137740"/>
        <dbReference type="ChEBI" id="CHEBI:137748"/>
        <dbReference type="EC" id="2.3.1.191"/>
    </reaction>
</comment>
<comment type="pathway">
    <text evidence="7">Bacterial outer membrane biogenesis; LPS lipid A biosynthesis.</text>
</comment>
<keyword evidence="4 7" id="KW-0677">Repeat</keyword>
<dbReference type="CDD" id="cd03352">
    <property type="entry name" value="LbH_LpxD"/>
    <property type="match status" value="1"/>
</dbReference>
<dbReference type="HAMAP" id="MF_00523">
    <property type="entry name" value="LpxD"/>
    <property type="match status" value="1"/>
</dbReference>
<dbReference type="NCBIfam" id="NF002060">
    <property type="entry name" value="PRK00892.1"/>
    <property type="match status" value="1"/>
</dbReference>
<dbReference type="InterPro" id="IPR018357">
    <property type="entry name" value="Hexapep_transf_CS"/>
</dbReference>
<dbReference type="AlphaFoldDB" id="A0A9J6ZPI3"/>
<evidence type="ECO:0000259" key="8">
    <source>
        <dbReference type="Pfam" id="PF04613"/>
    </source>
</evidence>
<dbReference type="GO" id="GO:0016020">
    <property type="term" value="C:membrane"/>
    <property type="evidence" value="ECO:0007669"/>
    <property type="project" value="GOC"/>
</dbReference>
<dbReference type="EMBL" id="CP098400">
    <property type="protein sequence ID" value="URW79569.1"/>
    <property type="molecule type" value="Genomic_DNA"/>
</dbReference>
<accession>A0A9J6ZPI3</accession>
<keyword evidence="5 7" id="KW-0443">Lipid metabolism</keyword>
<dbReference type="InterPro" id="IPR001451">
    <property type="entry name" value="Hexapep"/>
</dbReference>
<dbReference type="KEGG" id="alkq:M9189_11970"/>
<reference evidence="9" key="2">
    <citation type="submission" date="2022-06" db="EMBL/GenBank/DDBJ databases">
        <title>Xiashengella guii gen. nov. sp. nov., a bacterium isolated form anaerobic digestion tank.</title>
        <authorList>
            <person name="Huang H."/>
        </authorList>
    </citation>
    <scope>NUCLEOTIDE SEQUENCE</scope>
    <source>
        <strain evidence="9">Ai-910</strain>
    </source>
</reference>
<comment type="function">
    <text evidence="7">Catalyzes the N-acylation of UDP-3-O-acylglucosamine using 3-hydroxyacyl-ACP as the acyl donor. Is involved in the biosynthesis of lipid A, a phosphorylated glycolipid that anchors the lipopolysaccharide to the outer membrane of the cell.</text>
</comment>
<evidence type="ECO:0000256" key="1">
    <source>
        <dbReference type="ARBA" id="ARBA00022516"/>
    </source>
</evidence>
<sequence>MKFTAEQIAALINGTVDGDPNALVSDVSKIEEGRPETLTFLSNPKYESYLYNTDASVVIVNKSFTPEKPVKATLIRVDDAYAALAKLLQIYEASQPARTGIEQPCYIDGSAKIGKDVYVGAFAYIGKGAVIGDNAQIYPQAYIGDGVRIGDNTIVYAGVKIYKGCRIGNNCIIHAGAVIGSDGFGFAPVEGGFEKIPQVGVVVLEDNVEIGANTTIDRATMGATTIRKGTKLDNLIQVAHNVEIGSNSVLAAQAGIAGSTKIGSNVMFGGQVGIAGHLKIADGVKLAAQTGVSKSITKEGSVWMGAPAIDLSQFSKAYVIFRKLPELYAKVGELEKKLGGK</sequence>
<dbReference type="Proteomes" id="UP001056426">
    <property type="component" value="Chromosome"/>
</dbReference>
<dbReference type="Gene3D" id="2.160.10.10">
    <property type="entry name" value="Hexapeptide repeat proteins"/>
    <property type="match status" value="1"/>
</dbReference>
<feature type="active site" description="Proton acceptor" evidence="7">
    <location>
        <position position="240"/>
    </location>
</feature>
<dbReference type="PANTHER" id="PTHR43378:SF2">
    <property type="entry name" value="UDP-3-O-ACYLGLUCOSAMINE N-ACYLTRANSFERASE 1, MITOCHONDRIAL-RELATED"/>
    <property type="match status" value="1"/>
</dbReference>
<dbReference type="PROSITE" id="PS00101">
    <property type="entry name" value="HEXAPEP_TRANSFERASES"/>
    <property type="match status" value="1"/>
</dbReference>
<comment type="subunit">
    <text evidence="7">Homotrimer.</text>
</comment>
<keyword evidence="6 7" id="KW-0012">Acyltransferase</keyword>
<protein>
    <recommendedName>
        <fullName evidence="7">UDP-3-O-acylglucosamine N-acyltransferase</fullName>
        <ecNumber evidence="7">2.3.1.191</ecNumber>
    </recommendedName>
</protein>